<sequence length="497" mass="57200">MLKKKMAPIGSTSQKHSADRINHIETKTASPAKIANDGPLSRTDNFNSIAENAHPSYRAKARAEILLQALYRQINMCAQVQLLSARFTRSSREVLTDKTREKDMLSQKYAVKALGLVMEAKGNMVGRKRRKSVRTASHQGTKRCQRSGTPEILKTAKRRLTHAWECFKRDPEVFSICARSMAFRAALLNEPALVWDSFENLLKENFVSILAFAQTRRLDTKALLPHDGPIPHPIQTGGRSVGTLHPHEVVVNLKCQYLKRPRFESHYQKNIGNYKIHWKCGGVDPTLRRPADGKCDVCSSEKPCDCIYPRYAALFLELIETADGRGTGVRTLTNFPKNTMLGAYMGEILFKDEWEYDTVYSLQLKAKTNYGTVRAIICPKRYGNWARFVNHSCDPSVDFVSRTIGKRIYMMMETRRDIKAFEEITVDYGKQYWRSKQKQCLCRSQSCKDKDKTIPQNVPHPVPAIPRDNPYRNWNLRPESEDIYGMWTEWERRWEKV</sequence>
<keyword evidence="5" id="KW-0949">S-adenosyl-L-methionine</keyword>
<dbReference type="GO" id="GO:0008168">
    <property type="term" value="F:methyltransferase activity"/>
    <property type="evidence" value="ECO:0007669"/>
    <property type="project" value="UniProtKB-KW"/>
</dbReference>
<accession>A0A8H8D816</accession>
<name>A0A8H8D816_AJECA</name>
<keyword evidence="3" id="KW-0489">Methyltransferase</keyword>
<keyword evidence="6" id="KW-0479">Metal-binding</keyword>
<dbReference type="OrthoDB" id="308383at2759"/>
<evidence type="ECO:0000256" key="3">
    <source>
        <dbReference type="ARBA" id="ARBA00022603"/>
    </source>
</evidence>
<dbReference type="InterPro" id="IPR001214">
    <property type="entry name" value="SET_dom"/>
</dbReference>
<keyword evidence="4" id="KW-0808">Transferase</keyword>
<evidence type="ECO:0000256" key="2">
    <source>
        <dbReference type="ARBA" id="ARBA00022454"/>
    </source>
</evidence>
<dbReference type="AlphaFoldDB" id="A0A8H8D816"/>
<dbReference type="GO" id="GO:0046872">
    <property type="term" value="F:metal ion binding"/>
    <property type="evidence" value="ECO:0007669"/>
    <property type="project" value="UniProtKB-KW"/>
</dbReference>
<dbReference type="PANTHER" id="PTHR46223:SF3">
    <property type="entry name" value="HISTONE-LYSINE N-METHYLTRANSFERASE SET-23"/>
    <property type="match status" value="1"/>
</dbReference>
<reference evidence="9 10" key="1">
    <citation type="submission" date="2021-01" db="EMBL/GenBank/DDBJ databases">
        <title>Chromosome-level genome assembly of a human fungal pathogen reveals clustering of transcriptionally co-regulated genes.</title>
        <authorList>
            <person name="Voorhies M."/>
            <person name="Cohen S."/>
            <person name="Shea T.P."/>
            <person name="Petrus S."/>
            <person name="Munoz J.F."/>
            <person name="Poplawski S."/>
            <person name="Goldman W.E."/>
            <person name="Michael T."/>
            <person name="Cuomo C.A."/>
            <person name="Sil A."/>
            <person name="Beyhan S."/>
        </authorList>
    </citation>
    <scope>NUCLEOTIDE SEQUENCE [LARGE SCALE GENOMIC DNA]</scope>
    <source>
        <strain evidence="9 10">G184AR</strain>
    </source>
</reference>
<evidence type="ECO:0000256" key="1">
    <source>
        <dbReference type="ARBA" id="ARBA00004286"/>
    </source>
</evidence>
<proteinExistence type="predicted"/>
<evidence type="ECO:0000259" key="8">
    <source>
        <dbReference type="PROSITE" id="PS50280"/>
    </source>
</evidence>
<evidence type="ECO:0000313" key="10">
    <source>
        <dbReference type="Proteomes" id="UP000670092"/>
    </source>
</evidence>
<dbReference type="EMBL" id="JAEVHI010000001">
    <property type="protein sequence ID" value="KAG5305011.1"/>
    <property type="molecule type" value="Genomic_DNA"/>
</dbReference>
<keyword evidence="7" id="KW-0862">Zinc</keyword>
<comment type="caution">
    <text evidence="9">The sequence shown here is derived from an EMBL/GenBank/DDBJ whole genome shotgun (WGS) entry which is preliminary data.</text>
</comment>
<dbReference type="GO" id="GO:0032259">
    <property type="term" value="P:methylation"/>
    <property type="evidence" value="ECO:0007669"/>
    <property type="project" value="UniProtKB-KW"/>
</dbReference>
<dbReference type="Pfam" id="PF00856">
    <property type="entry name" value="SET"/>
    <property type="match status" value="1"/>
</dbReference>
<dbReference type="GO" id="GO:0005694">
    <property type="term" value="C:chromosome"/>
    <property type="evidence" value="ECO:0007669"/>
    <property type="project" value="UniProtKB-SubCell"/>
</dbReference>
<protein>
    <submittedName>
        <fullName evidence="9">SET domain-containing protein</fullName>
    </submittedName>
</protein>
<evidence type="ECO:0000256" key="4">
    <source>
        <dbReference type="ARBA" id="ARBA00022679"/>
    </source>
</evidence>
<evidence type="ECO:0000313" key="9">
    <source>
        <dbReference type="EMBL" id="KAG5305011.1"/>
    </source>
</evidence>
<dbReference type="VEuPathDB" id="FungiDB:I7I52_03538"/>
<dbReference type="InterPro" id="IPR050973">
    <property type="entry name" value="H3K9_Histone-Lys_N-MTase"/>
</dbReference>
<dbReference type="PROSITE" id="PS50280">
    <property type="entry name" value="SET"/>
    <property type="match status" value="1"/>
</dbReference>
<organism evidence="9 10">
    <name type="scientific">Ajellomyces capsulatus</name>
    <name type="common">Darling's disease fungus</name>
    <name type="synonym">Histoplasma capsulatum</name>
    <dbReference type="NCBI Taxonomy" id="5037"/>
    <lineage>
        <taxon>Eukaryota</taxon>
        <taxon>Fungi</taxon>
        <taxon>Dikarya</taxon>
        <taxon>Ascomycota</taxon>
        <taxon>Pezizomycotina</taxon>
        <taxon>Eurotiomycetes</taxon>
        <taxon>Eurotiomycetidae</taxon>
        <taxon>Onygenales</taxon>
        <taxon>Ajellomycetaceae</taxon>
        <taxon>Histoplasma</taxon>
    </lineage>
</organism>
<evidence type="ECO:0000256" key="5">
    <source>
        <dbReference type="ARBA" id="ARBA00022691"/>
    </source>
</evidence>
<evidence type="ECO:0000256" key="7">
    <source>
        <dbReference type="ARBA" id="ARBA00022833"/>
    </source>
</evidence>
<dbReference type="InterPro" id="IPR046341">
    <property type="entry name" value="SET_dom_sf"/>
</dbReference>
<keyword evidence="2" id="KW-0158">Chromosome</keyword>
<dbReference type="SUPFAM" id="SSF82199">
    <property type="entry name" value="SET domain"/>
    <property type="match status" value="1"/>
</dbReference>
<dbReference type="Gene3D" id="2.170.270.10">
    <property type="entry name" value="SET domain"/>
    <property type="match status" value="1"/>
</dbReference>
<feature type="domain" description="SET" evidence="8">
    <location>
        <begin position="314"/>
        <end position="429"/>
    </location>
</feature>
<dbReference type="Proteomes" id="UP000670092">
    <property type="component" value="Unassembled WGS sequence"/>
</dbReference>
<dbReference type="PANTHER" id="PTHR46223">
    <property type="entry name" value="HISTONE-LYSINE N-METHYLTRANSFERASE SUV39H"/>
    <property type="match status" value="1"/>
</dbReference>
<dbReference type="SMART" id="SM00317">
    <property type="entry name" value="SET"/>
    <property type="match status" value="1"/>
</dbReference>
<comment type="subcellular location">
    <subcellularLocation>
        <location evidence="1">Chromosome</location>
    </subcellularLocation>
</comment>
<evidence type="ECO:0000256" key="6">
    <source>
        <dbReference type="ARBA" id="ARBA00022723"/>
    </source>
</evidence>
<gene>
    <name evidence="9" type="ORF">I7I52_03538</name>
</gene>